<dbReference type="GO" id="GO:0006974">
    <property type="term" value="P:DNA damage response"/>
    <property type="evidence" value="ECO:0007669"/>
    <property type="project" value="EnsemblFungi"/>
</dbReference>
<comment type="subcellular location">
    <subcellularLocation>
        <location evidence="1">Nucleus</location>
    </subcellularLocation>
</comment>
<evidence type="ECO:0000313" key="9">
    <source>
        <dbReference type="Proteomes" id="UP000000709"/>
    </source>
</evidence>
<keyword evidence="2" id="KW-0539">Nucleus</keyword>
<dbReference type="InterPro" id="IPR011989">
    <property type="entry name" value="ARM-like"/>
</dbReference>
<dbReference type="Pfam" id="PF04802">
    <property type="entry name" value="PP4R3"/>
    <property type="match status" value="1"/>
</dbReference>
<dbReference type="Gene3D" id="1.25.10.10">
    <property type="entry name" value="Leucine-rich Repeat Variant"/>
    <property type="match status" value="1"/>
</dbReference>
<dbReference type="OrthoDB" id="27483at2759"/>
<dbReference type="FunCoup" id="G3AF58">
    <property type="interactions" value="911"/>
</dbReference>
<proteinExistence type="predicted"/>
<feature type="compositionally biased region" description="Polar residues" evidence="5">
    <location>
        <begin position="788"/>
        <end position="798"/>
    </location>
</feature>
<dbReference type="InterPro" id="IPR051137">
    <property type="entry name" value="PP4R3-like"/>
</dbReference>
<evidence type="ECO:0000256" key="4">
    <source>
        <dbReference type="ARBA" id="ARBA00068937"/>
    </source>
</evidence>
<dbReference type="InterPro" id="IPR011993">
    <property type="entry name" value="PH-like_dom_sf"/>
</dbReference>
<dbReference type="OMA" id="ALMTHNN"/>
<dbReference type="AlphaFoldDB" id="G3AF58"/>
<dbReference type="GO" id="GO:1902660">
    <property type="term" value="P:negative regulation of glucose mediated signaling pathway"/>
    <property type="evidence" value="ECO:0007669"/>
    <property type="project" value="EnsemblFungi"/>
</dbReference>
<dbReference type="FunFam" id="2.30.29.30:FF:000455">
    <property type="entry name" value="Psy2p"/>
    <property type="match status" value="1"/>
</dbReference>
<dbReference type="STRING" id="619300.G3AF58"/>
<evidence type="ECO:0000256" key="2">
    <source>
        <dbReference type="ARBA" id="ARBA00023242"/>
    </source>
</evidence>
<dbReference type="PANTHER" id="PTHR23318:SF0">
    <property type="entry name" value="SERINE_THREONINE-PROTEIN PHOSPHATASE 4 REGULATORY SUBUNIT 3"/>
    <property type="match status" value="1"/>
</dbReference>
<dbReference type="GO" id="GO:0072542">
    <property type="term" value="F:protein phosphatase activator activity"/>
    <property type="evidence" value="ECO:0007669"/>
    <property type="project" value="TreeGrafter"/>
</dbReference>
<dbReference type="InterPro" id="IPR006887">
    <property type="entry name" value="P4R3-like_central_dom"/>
</dbReference>
<dbReference type="EMBL" id="GL996499">
    <property type="protein sequence ID" value="EGW34847.1"/>
    <property type="molecule type" value="Genomic_DNA"/>
</dbReference>
<evidence type="ECO:0000259" key="7">
    <source>
        <dbReference type="Pfam" id="PF22972"/>
    </source>
</evidence>
<dbReference type="GO" id="GO:0051598">
    <property type="term" value="P:meiotic recombination checkpoint signaling"/>
    <property type="evidence" value="ECO:0007669"/>
    <property type="project" value="EnsemblFungi"/>
</dbReference>
<dbReference type="PANTHER" id="PTHR23318">
    <property type="entry name" value="ATP SYNTHASE GAMMA-RELATED"/>
    <property type="match status" value="1"/>
</dbReference>
<dbReference type="GO" id="GO:2000002">
    <property type="term" value="P:negative regulation of DNA damage checkpoint"/>
    <property type="evidence" value="ECO:0007669"/>
    <property type="project" value="EnsemblFungi"/>
</dbReference>
<feature type="domain" description="Serine/threonine-protein phosphatase 4 regulatory subunit 3-like central" evidence="6">
    <location>
        <begin position="156"/>
        <end position="681"/>
    </location>
</feature>
<accession>G3AF58</accession>
<feature type="compositionally biased region" description="Acidic residues" evidence="5">
    <location>
        <begin position="709"/>
        <end position="718"/>
    </location>
</feature>
<protein>
    <recommendedName>
        <fullName evidence="4">Serine/threonine-protein phosphatase 4 regulatory subunit 3</fullName>
    </recommendedName>
</protein>
<dbReference type="KEGG" id="spaa:SPAPADRAFT_131882"/>
<gene>
    <name evidence="8" type="ORF">SPAPADRAFT_131882</name>
</gene>
<evidence type="ECO:0000256" key="1">
    <source>
        <dbReference type="ARBA" id="ARBA00004123"/>
    </source>
</evidence>
<feature type="domain" description="PP4R3 EVH1-like" evidence="7">
    <location>
        <begin position="17"/>
        <end position="113"/>
    </location>
</feature>
<feature type="compositionally biased region" description="Basic and acidic residues" evidence="5">
    <location>
        <begin position="759"/>
        <end position="782"/>
    </location>
</feature>
<evidence type="ECO:0000256" key="5">
    <source>
        <dbReference type="SAM" id="MobiDB-lite"/>
    </source>
</evidence>
<evidence type="ECO:0000313" key="8">
    <source>
        <dbReference type="EMBL" id="EGW34847.1"/>
    </source>
</evidence>
<dbReference type="GO" id="GO:2001034">
    <property type="term" value="P:positive regulation of double-strand break repair via nonhomologous end joining"/>
    <property type="evidence" value="ECO:0007669"/>
    <property type="project" value="EnsemblFungi"/>
</dbReference>
<reference evidence="8 9" key="1">
    <citation type="journal article" date="2011" name="Proc. Natl. Acad. Sci. U.S.A.">
        <title>Comparative genomics of xylose-fermenting fungi for enhanced biofuel production.</title>
        <authorList>
            <person name="Wohlbach D.J."/>
            <person name="Kuo A."/>
            <person name="Sato T.K."/>
            <person name="Potts K.M."/>
            <person name="Salamov A.A."/>
            <person name="LaButti K.M."/>
            <person name="Sun H."/>
            <person name="Clum A."/>
            <person name="Pangilinan J.L."/>
            <person name="Lindquist E.A."/>
            <person name="Lucas S."/>
            <person name="Lapidus A."/>
            <person name="Jin M."/>
            <person name="Gunawan C."/>
            <person name="Balan V."/>
            <person name="Dale B.E."/>
            <person name="Jeffries T.W."/>
            <person name="Zinkel R."/>
            <person name="Barry K.W."/>
            <person name="Grigoriev I.V."/>
            <person name="Gasch A.P."/>
        </authorList>
    </citation>
    <scope>NUCLEOTIDE SEQUENCE [LARGE SCALE GENOMIC DNA]</scope>
    <source>
        <strain evidence="9">NRRL Y-27907 / 11-Y1</strain>
    </source>
</reference>
<dbReference type="Proteomes" id="UP000000709">
    <property type="component" value="Unassembled WGS sequence"/>
</dbReference>
<dbReference type="SUPFAM" id="SSF50729">
    <property type="entry name" value="PH domain-like"/>
    <property type="match status" value="1"/>
</dbReference>
<dbReference type="GeneID" id="18869617"/>
<dbReference type="RefSeq" id="XP_007372259.1">
    <property type="nucleotide sequence ID" value="XM_007372197.1"/>
</dbReference>
<dbReference type="InParanoid" id="G3AF58"/>
<organism evidence="9">
    <name type="scientific">Spathaspora passalidarum (strain NRRL Y-27907 / 11-Y1)</name>
    <dbReference type="NCBI Taxonomy" id="619300"/>
    <lineage>
        <taxon>Eukaryota</taxon>
        <taxon>Fungi</taxon>
        <taxon>Dikarya</taxon>
        <taxon>Ascomycota</taxon>
        <taxon>Saccharomycotina</taxon>
        <taxon>Pichiomycetes</taxon>
        <taxon>Debaryomycetaceae</taxon>
        <taxon>Spathaspora</taxon>
    </lineage>
</organism>
<dbReference type="SUPFAM" id="SSF48371">
    <property type="entry name" value="ARM repeat"/>
    <property type="match status" value="1"/>
</dbReference>
<name>G3AF58_SPAPN</name>
<dbReference type="InterPro" id="IPR055236">
    <property type="entry name" value="EVH1_PP4R3"/>
</dbReference>
<evidence type="ECO:0000256" key="3">
    <source>
        <dbReference type="ARBA" id="ARBA00058488"/>
    </source>
</evidence>
<dbReference type="Pfam" id="PF22972">
    <property type="entry name" value="EVH1_PP4R3"/>
    <property type="match status" value="1"/>
</dbReference>
<dbReference type="HOGENOM" id="CLU_004909_4_0_1"/>
<dbReference type="Gene3D" id="2.30.29.30">
    <property type="entry name" value="Pleckstrin-homology domain (PH domain)/Phosphotyrosine-binding domain (PTB)"/>
    <property type="match status" value="1"/>
</dbReference>
<dbReference type="GO" id="GO:0005654">
    <property type="term" value="C:nucleoplasm"/>
    <property type="evidence" value="ECO:0007669"/>
    <property type="project" value="TreeGrafter"/>
</dbReference>
<keyword evidence="9" id="KW-1185">Reference proteome</keyword>
<comment type="function">
    <text evidence="3">Core regulatory subunit of the histone H2A phosphatase complex, which dephosphorylates H2AS128ph (gamma-H2A) that has been displaced from sites of DNA lesions in the double-stranded DNA break repair process. Dephosphorylation is necessary for efficient recovery from the DNA damage checkpoint.</text>
</comment>
<dbReference type="GO" id="GO:0030289">
    <property type="term" value="C:protein phosphatase 4 complex"/>
    <property type="evidence" value="ECO:0007669"/>
    <property type="project" value="EnsemblFungi"/>
</dbReference>
<feature type="region of interest" description="Disordered" evidence="5">
    <location>
        <begin position="706"/>
        <end position="727"/>
    </location>
</feature>
<dbReference type="eggNOG" id="KOG2175">
    <property type="taxonomic scope" value="Eukaryota"/>
</dbReference>
<sequence length="826" mass="94594">MDASQDEKIVLPGHTPRRVKVYLLNGDDWIDNGTGYCIGDIDTETKCPYFLVRSETESNQIILKSFLEGSIQFQRQQETLIVWTDLTGKDLALSFQETEGCADLCEFIVKMQQANYSPNISLYFVIPNAVDGEDVTELITGPITYPEDPTDTNLTKILEVINQGSNSQYSRNNISKFIIEDNYFQKLVDTFNKAEQSKQLNNLYILSEIVKSLFLYNEKLLVEDFLQSEEKILALVGMLEYDSEYPKFKACHRDFLKAKSFRSVIPIDKINIFKKDFHLNFLKDVVLPRVLDDQTFNMISTLIYLNQVEIINYLKDSSVLESLFQIYKTSSNTELKRDGVQMLHQYILIAKSLQSHLKLGFFSLLVKSGLFRMISFALKDSEDKIRVLGTELIVIIIEQDVSLVHSIENEETIDNSEPPTHPVIEDIKENDEEEASEIKLKLSDDMTLISILTNLLVEDRNPGLKIQAVEALRILLDSNIATSSSRNGSGTDYDSEDDDELNDFKDINTKNYFRAFYTQVAPLLFGKLIEIAKDDKNLPIKMSHSDELLYQHLCDLISFCTREHKVHISRPFFLENHILLGIVKLLEGNCKMTVKLSVLRCLKNIIILNDTFYCRYIINNRILSYFFKFFENVVDQNTLANSTCLDLIEIIVKNLQGVSKRLNYKLLVKHIYSNYREFFETKLSFFITGRVLLQLGANGVETRHLKDDSDYEEDDDDTNTNVISNGIKTDELSLSDDEILEHNASTPINDEDDFENGSQEERPDDSISEKRQREETEEETTKRKQINCAVNVNSDETTPTISIISDFSNGSQKIALSTGSTNINEA</sequence>
<dbReference type="InterPro" id="IPR016024">
    <property type="entry name" value="ARM-type_fold"/>
</dbReference>
<feature type="region of interest" description="Disordered" evidence="5">
    <location>
        <begin position="744"/>
        <end position="798"/>
    </location>
</feature>
<evidence type="ECO:0000259" key="6">
    <source>
        <dbReference type="Pfam" id="PF04802"/>
    </source>
</evidence>